<sequence>MSVSVPALPGATVREQEIFTATLDLVAEHGYDRLTMDAIAAASRAGKATLYRRWASKAELVVAAVVELKSRTTPSPRDTGTLRGDLLSGVCVEMGLDDPRQMAIMSGLSTAIHSDPELREAFVEGFLAPRRIELEQVFQRAVDRGELPDGADVALLATVLPALAVYHTTFATEQVRDPGFMTRVVDQVVLPMTDQHAPR</sequence>
<dbReference type="PRINTS" id="PR00455">
    <property type="entry name" value="HTHTETR"/>
</dbReference>
<accession>A0ABY6P2B1</accession>
<evidence type="ECO:0000313" key="7">
    <source>
        <dbReference type="Proteomes" id="UP001164965"/>
    </source>
</evidence>
<feature type="DNA-binding region" description="H-T-H motif" evidence="4">
    <location>
        <begin position="35"/>
        <end position="54"/>
    </location>
</feature>
<evidence type="ECO:0000256" key="2">
    <source>
        <dbReference type="ARBA" id="ARBA00023125"/>
    </source>
</evidence>
<dbReference type="PANTHER" id="PTHR30055:SF149">
    <property type="entry name" value="TETR-FAMILY TRANSCRIPTIONAL REGULATOR"/>
    <property type="match status" value="1"/>
</dbReference>
<dbReference type="InterPro" id="IPR050109">
    <property type="entry name" value="HTH-type_TetR-like_transc_reg"/>
</dbReference>
<keyword evidence="3" id="KW-0804">Transcription</keyword>
<dbReference type="SUPFAM" id="SSF46689">
    <property type="entry name" value="Homeodomain-like"/>
    <property type="match status" value="1"/>
</dbReference>
<protein>
    <submittedName>
        <fullName evidence="6">TetR/AcrR family transcriptional regulator</fullName>
    </submittedName>
</protein>
<dbReference type="Pfam" id="PF00440">
    <property type="entry name" value="TetR_N"/>
    <property type="match status" value="1"/>
</dbReference>
<dbReference type="InterPro" id="IPR001647">
    <property type="entry name" value="HTH_TetR"/>
</dbReference>
<evidence type="ECO:0000256" key="1">
    <source>
        <dbReference type="ARBA" id="ARBA00023015"/>
    </source>
</evidence>
<feature type="domain" description="HTH tetR-type" evidence="5">
    <location>
        <begin position="12"/>
        <end position="72"/>
    </location>
</feature>
<evidence type="ECO:0000259" key="5">
    <source>
        <dbReference type="PROSITE" id="PS50977"/>
    </source>
</evidence>
<dbReference type="Proteomes" id="UP001164965">
    <property type="component" value="Chromosome"/>
</dbReference>
<dbReference type="Gene3D" id="1.10.357.10">
    <property type="entry name" value="Tetracycline Repressor, domain 2"/>
    <property type="match status" value="1"/>
</dbReference>
<dbReference type="Gene3D" id="1.10.10.60">
    <property type="entry name" value="Homeodomain-like"/>
    <property type="match status" value="1"/>
</dbReference>
<dbReference type="InterPro" id="IPR011075">
    <property type="entry name" value="TetR_C"/>
</dbReference>
<keyword evidence="1" id="KW-0805">Transcription regulation</keyword>
<dbReference type="EMBL" id="CP110615">
    <property type="protein sequence ID" value="UZJ25794.1"/>
    <property type="molecule type" value="Genomic_DNA"/>
</dbReference>
<dbReference type="SUPFAM" id="SSF48498">
    <property type="entry name" value="Tetracyclin repressor-like, C-terminal domain"/>
    <property type="match status" value="1"/>
</dbReference>
<organism evidence="6 7">
    <name type="scientific">Rhodococcus antarcticus</name>
    <dbReference type="NCBI Taxonomy" id="2987751"/>
    <lineage>
        <taxon>Bacteria</taxon>
        <taxon>Bacillati</taxon>
        <taxon>Actinomycetota</taxon>
        <taxon>Actinomycetes</taxon>
        <taxon>Mycobacteriales</taxon>
        <taxon>Nocardiaceae</taxon>
        <taxon>Rhodococcus</taxon>
    </lineage>
</organism>
<dbReference type="Pfam" id="PF16859">
    <property type="entry name" value="TetR_C_11"/>
    <property type="match status" value="1"/>
</dbReference>
<dbReference type="PROSITE" id="PS01081">
    <property type="entry name" value="HTH_TETR_1"/>
    <property type="match status" value="1"/>
</dbReference>
<proteinExistence type="predicted"/>
<evidence type="ECO:0000256" key="4">
    <source>
        <dbReference type="PROSITE-ProRule" id="PRU00335"/>
    </source>
</evidence>
<dbReference type="PANTHER" id="PTHR30055">
    <property type="entry name" value="HTH-TYPE TRANSCRIPTIONAL REGULATOR RUTR"/>
    <property type="match status" value="1"/>
</dbReference>
<keyword evidence="7" id="KW-1185">Reference proteome</keyword>
<dbReference type="RefSeq" id="WP_265383898.1">
    <property type="nucleotide sequence ID" value="NZ_CP110615.1"/>
</dbReference>
<dbReference type="InterPro" id="IPR023772">
    <property type="entry name" value="DNA-bd_HTH_TetR-type_CS"/>
</dbReference>
<reference evidence="6" key="1">
    <citation type="submission" date="2022-10" db="EMBL/GenBank/DDBJ databases">
        <title>Rhodococcus sp.75.</title>
        <authorList>
            <person name="Sun M."/>
        </authorList>
    </citation>
    <scope>NUCLEOTIDE SEQUENCE</scope>
    <source>
        <strain evidence="6">75</strain>
    </source>
</reference>
<evidence type="ECO:0000313" key="6">
    <source>
        <dbReference type="EMBL" id="UZJ25794.1"/>
    </source>
</evidence>
<evidence type="ECO:0000256" key="3">
    <source>
        <dbReference type="ARBA" id="ARBA00023163"/>
    </source>
</evidence>
<dbReference type="InterPro" id="IPR009057">
    <property type="entry name" value="Homeodomain-like_sf"/>
</dbReference>
<dbReference type="PROSITE" id="PS50977">
    <property type="entry name" value="HTH_TETR_2"/>
    <property type="match status" value="1"/>
</dbReference>
<keyword evidence="2 4" id="KW-0238">DNA-binding</keyword>
<dbReference type="InterPro" id="IPR036271">
    <property type="entry name" value="Tet_transcr_reg_TetR-rel_C_sf"/>
</dbReference>
<gene>
    <name evidence="6" type="ORF">RHODO2019_04950</name>
</gene>
<name>A0ABY6P2B1_9NOCA</name>